<proteinExistence type="inferred from homology"/>
<dbReference type="AlphaFoldDB" id="A0A1H8W4G4"/>
<dbReference type="GO" id="GO:0016810">
    <property type="term" value="F:hydrolase activity, acting on carbon-nitrogen (but not peptide) bonds"/>
    <property type="evidence" value="ECO:0007669"/>
    <property type="project" value="InterPro"/>
</dbReference>
<keyword evidence="2" id="KW-0378">Hydrolase</keyword>
<sequence>MSIDIAIVGGTVMPMGGGKPIENGVVTISGDKILAVGAAGSIDTDSAAKVIQANNCVVMPGFADSHTHIASNMLLRGVLEDVRLFEWLETMWKLKRNFDPETLYSASLLGLVEMVKSGITSFNEHFDAYAVEPEIEALKKIPLRATLGYGFADRGVYVSITDWSWETLHSFGDLVAKHHNTRDGMLQIGLSPHAPYSCGADMFKLVREVANAHKVPIHTHLSEGTQEMAYVAEKYGTTPVRWLDSLEFLGPDVTAAHCTQLDHEDARILGANGTKIGHCPCCNAKLVSGTMPLKIVRENNITVGLATDGPASHNTLDMFQEMKFAGLIHKDKNNDSEFLTTSEILEMATAEGAKAMNRPETGILESGKAADVIVVDVDKPHTLPVYDPAAALVYSSRADDVLHSIVNGKILMENRVVHGIDEAAIRADFRLRAHALRDRSL</sequence>
<evidence type="ECO:0000256" key="2">
    <source>
        <dbReference type="ARBA" id="ARBA00022801"/>
    </source>
</evidence>
<accession>A0A1H8W4G4</accession>
<name>A0A1H8W4G4_9RHOB</name>
<dbReference type="Pfam" id="PF01979">
    <property type="entry name" value="Amidohydro_1"/>
    <property type="match status" value="1"/>
</dbReference>
<dbReference type="InterPro" id="IPR050287">
    <property type="entry name" value="MTA/SAH_deaminase"/>
</dbReference>
<evidence type="ECO:0000313" key="4">
    <source>
        <dbReference type="EMBL" id="SEP22526.1"/>
    </source>
</evidence>
<gene>
    <name evidence="4" type="ORF">SAMN04490248_1433</name>
</gene>
<keyword evidence="5" id="KW-1185">Reference proteome</keyword>
<evidence type="ECO:0000313" key="5">
    <source>
        <dbReference type="Proteomes" id="UP000198893"/>
    </source>
</evidence>
<dbReference type="SUPFAM" id="SSF51338">
    <property type="entry name" value="Composite domain of metallo-dependent hydrolases"/>
    <property type="match status" value="1"/>
</dbReference>
<dbReference type="InterPro" id="IPR006680">
    <property type="entry name" value="Amidohydro-rel"/>
</dbReference>
<dbReference type="SUPFAM" id="SSF51556">
    <property type="entry name" value="Metallo-dependent hydrolases"/>
    <property type="match status" value="1"/>
</dbReference>
<dbReference type="STRING" id="569882.SAMN04490248_1433"/>
<dbReference type="PANTHER" id="PTHR43794:SF11">
    <property type="entry name" value="AMIDOHYDROLASE-RELATED DOMAIN-CONTAINING PROTEIN"/>
    <property type="match status" value="1"/>
</dbReference>
<dbReference type="EMBL" id="FODS01000043">
    <property type="protein sequence ID" value="SEP22526.1"/>
    <property type="molecule type" value="Genomic_DNA"/>
</dbReference>
<dbReference type="Gene3D" id="3.20.20.140">
    <property type="entry name" value="Metal-dependent hydrolases"/>
    <property type="match status" value="1"/>
</dbReference>
<dbReference type="Gene3D" id="2.30.40.10">
    <property type="entry name" value="Urease, subunit C, domain 1"/>
    <property type="match status" value="1"/>
</dbReference>
<evidence type="ECO:0000259" key="3">
    <source>
        <dbReference type="Pfam" id="PF01979"/>
    </source>
</evidence>
<organism evidence="4 5">
    <name type="scientific">Salinihabitans flavidus</name>
    <dbReference type="NCBI Taxonomy" id="569882"/>
    <lineage>
        <taxon>Bacteria</taxon>
        <taxon>Pseudomonadati</taxon>
        <taxon>Pseudomonadota</taxon>
        <taxon>Alphaproteobacteria</taxon>
        <taxon>Rhodobacterales</taxon>
        <taxon>Roseobacteraceae</taxon>
        <taxon>Salinihabitans</taxon>
    </lineage>
</organism>
<protein>
    <submittedName>
        <fullName evidence="4">5-methylthioadenosine/S-adenosylhomocysteine deaminase</fullName>
    </submittedName>
</protein>
<dbReference type="CDD" id="cd01298">
    <property type="entry name" value="ATZ_TRZ_like"/>
    <property type="match status" value="1"/>
</dbReference>
<comment type="similarity">
    <text evidence="1">Belongs to the metallo-dependent hydrolases superfamily. ATZ/TRZ family.</text>
</comment>
<dbReference type="InterPro" id="IPR011059">
    <property type="entry name" value="Metal-dep_hydrolase_composite"/>
</dbReference>
<dbReference type="PANTHER" id="PTHR43794">
    <property type="entry name" value="AMINOHYDROLASE SSNA-RELATED"/>
    <property type="match status" value="1"/>
</dbReference>
<evidence type="ECO:0000256" key="1">
    <source>
        <dbReference type="ARBA" id="ARBA00006745"/>
    </source>
</evidence>
<reference evidence="4 5" key="1">
    <citation type="submission" date="2016-10" db="EMBL/GenBank/DDBJ databases">
        <authorList>
            <person name="de Groot N.N."/>
        </authorList>
    </citation>
    <scope>NUCLEOTIDE SEQUENCE [LARGE SCALE GENOMIC DNA]</scope>
    <source>
        <strain evidence="4 5">DSM 27842</strain>
    </source>
</reference>
<feature type="domain" description="Amidohydrolase-related" evidence="3">
    <location>
        <begin position="57"/>
        <end position="411"/>
    </location>
</feature>
<dbReference type="Proteomes" id="UP000198893">
    <property type="component" value="Unassembled WGS sequence"/>
</dbReference>
<dbReference type="InterPro" id="IPR032466">
    <property type="entry name" value="Metal_Hydrolase"/>
</dbReference>